<accession>A0A926NAC3</accession>
<evidence type="ECO:0000313" key="4">
    <source>
        <dbReference type="Proteomes" id="UP000661691"/>
    </source>
</evidence>
<reference evidence="3" key="1">
    <citation type="submission" date="2020-09" db="EMBL/GenBank/DDBJ databases">
        <title>A novel bacterium of genus Hazenella, isolated from South China Sea.</title>
        <authorList>
            <person name="Huang H."/>
            <person name="Mo K."/>
            <person name="Hu Y."/>
        </authorList>
    </citation>
    <scope>NUCLEOTIDE SEQUENCE</scope>
    <source>
        <strain evidence="3">IB182357</strain>
    </source>
</reference>
<dbReference type="EMBL" id="JACXAH010000008">
    <property type="protein sequence ID" value="MBD1371950.1"/>
    <property type="molecule type" value="Genomic_DNA"/>
</dbReference>
<keyword evidence="4" id="KW-1185">Reference proteome</keyword>
<dbReference type="RefSeq" id="WP_191141783.1">
    <property type="nucleotide sequence ID" value="NZ_JACXAH010000008.1"/>
</dbReference>
<keyword evidence="1" id="KW-0238">DNA-binding</keyword>
<evidence type="ECO:0000259" key="2">
    <source>
        <dbReference type="PROSITE" id="PS50943"/>
    </source>
</evidence>
<gene>
    <name evidence="3" type="ORF">IC620_06200</name>
</gene>
<dbReference type="Pfam" id="PF01381">
    <property type="entry name" value="HTH_3"/>
    <property type="match status" value="1"/>
</dbReference>
<dbReference type="PANTHER" id="PTHR46558:SF14">
    <property type="entry name" value="HTH-TYPE TRANSCRIPTIONAL REGULATOR ANSR"/>
    <property type="match status" value="1"/>
</dbReference>
<dbReference type="CDD" id="cd00093">
    <property type="entry name" value="HTH_XRE"/>
    <property type="match status" value="1"/>
</dbReference>
<dbReference type="GO" id="GO:0003677">
    <property type="term" value="F:DNA binding"/>
    <property type="evidence" value="ECO:0007669"/>
    <property type="project" value="UniProtKB-KW"/>
</dbReference>
<name>A0A926NAC3_9BACL</name>
<feature type="domain" description="HTH cro/C1-type" evidence="2">
    <location>
        <begin position="8"/>
        <end position="62"/>
    </location>
</feature>
<protein>
    <submittedName>
        <fullName evidence="3">Helix-turn-helix transcriptional regulator</fullName>
    </submittedName>
</protein>
<sequence>MSTFSERLKKLRLKLDLSQSELASRLNIAKSTLAMYETGKREPNFETVRRIADFFDVSLDYLLGQSDYQTPMNKISQSKIDDSNKEVPELSTLDLEKATEMIEKGMAHFRGRDLTEGDREFLAQMIRLAIERKRNQDHND</sequence>
<dbReference type="PROSITE" id="PS50943">
    <property type="entry name" value="HTH_CROC1"/>
    <property type="match status" value="1"/>
</dbReference>
<dbReference type="PANTHER" id="PTHR46558">
    <property type="entry name" value="TRACRIPTIONAL REGULATORY PROTEIN-RELATED-RELATED"/>
    <property type="match status" value="1"/>
</dbReference>
<dbReference type="InterPro" id="IPR010982">
    <property type="entry name" value="Lambda_DNA-bd_dom_sf"/>
</dbReference>
<dbReference type="SUPFAM" id="SSF47413">
    <property type="entry name" value="lambda repressor-like DNA-binding domains"/>
    <property type="match status" value="1"/>
</dbReference>
<organism evidence="3 4">
    <name type="scientific">Polycladospora coralii</name>
    <dbReference type="NCBI Taxonomy" id="2771432"/>
    <lineage>
        <taxon>Bacteria</taxon>
        <taxon>Bacillati</taxon>
        <taxon>Bacillota</taxon>
        <taxon>Bacilli</taxon>
        <taxon>Bacillales</taxon>
        <taxon>Thermoactinomycetaceae</taxon>
        <taxon>Polycladospora</taxon>
    </lineage>
</organism>
<proteinExistence type="predicted"/>
<dbReference type="Gene3D" id="1.10.260.40">
    <property type="entry name" value="lambda repressor-like DNA-binding domains"/>
    <property type="match status" value="1"/>
</dbReference>
<evidence type="ECO:0000256" key="1">
    <source>
        <dbReference type="ARBA" id="ARBA00023125"/>
    </source>
</evidence>
<dbReference type="AlphaFoldDB" id="A0A926NAC3"/>
<dbReference type="Proteomes" id="UP000661691">
    <property type="component" value="Unassembled WGS sequence"/>
</dbReference>
<dbReference type="SMART" id="SM00530">
    <property type="entry name" value="HTH_XRE"/>
    <property type="match status" value="1"/>
</dbReference>
<comment type="caution">
    <text evidence="3">The sequence shown here is derived from an EMBL/GenBank/DDBJ whole genome shotgun (WGS) entry which is preliminary data.</text>
</comment>
<dbReference type="InterPro" id="IPR001387">
    <property type="entry name" value="Cro/C1-type_HTH"/>
</dbReference>
<evidence type="ECO:0000313" key="3">
    <source>
        <dbReference type="EMBL" id="MBD1371950.1"/>
    </source>
</evidence>